<dbReference type="InterPro" id="IPR027417">
    <property type="entry name" value="P-loop_NTPase"/>
</dbReference>
<evidence type="ECO:0000259" key="5">
    <source>
        <dbReference type="Pfam" id="PF01935"/>
    </source>
</evidence>
<dbReference type="PANTHER" id="PTHR42957:SF1">
    <property type="entry name" value="HELICASE MJ1565-RELATED"/>
    <property type="match status" value="1"/>
</dbReference>
<dbReference type="PANTHER" id="PTHR42957">
    <property type="entry name" value="HELICASE MJ1565-RELATED"/>
    <property type="match status" value="1"/>
</dbReference>
<name>A0A2R7Y2K2_9ARCH</name>
<dbReference type="InterPro" id="IPR002789">
    <property type="entry name" value="HerA_central"/>
</dbReference>
<dbReference type="Proteomes" id="UP000244066">
    <property type="component" value="Unassembled WGS sequence"/>
</dbReference>
<comment type="catalytic activity">
    <reaction evidence="2">
        <text>Couples ATP hydrolysis with the unwinding of duplex DNA by translocating in the 3'-5' direction.</text>
        <dbReference type="EC" id="5.6.2.4"/>
    </reaction>
</comment>
<protein>
    <recommendedName>
        <fullName evidence="5">Helicase HerA central domain-containing protein</fullName>
    </recommendedName>
</protein>
<reference evidence="6 7" key="1">
    <citation type="submission" date="2017-04" db="EMBL/GenBank/DDBJ databases">
        <title>Draft Aigarchaeota genome from a New Zealand hot spring.</title>
        <authorList>
            <person name="Reysenbach A.-L."/>
            <person name="Donaho J.A."/>
            <person name="Gerhart J."/>
            <person name="Kelley J.F."/>
            <person name="Kouba K."/>
            <person name="Podar M."/>
            <person name="Stott M."/>
        </authorList>
    </citation>
    <scope>NUCLEOTIDE SEQUENCE [LARGE SCALE GENOMIC DNA]</scope>
    <source>
        <strain evidence="6">NZ13_MG1</strain>
    </source>
</reference>
<proteinExistence type="inferred from homology"/>
<comment type="catalytic activity">
    <reaction evidence="4">
        <text>ATP + H2O = ADP + phosphate + H(+)</text>
        <dbReference type="Rhea" id="RHEA:13065"/>
        <dbReference type="ChEBI" id="CHEBI:15377"/>
        <dbReference type="ChEBI" id="CHEBI:15378"/>
        <dbReference type="ChEBI" id="CHEBI:30616"/>
        <dbReference type="ChEBI" id="CHEBI:43474"/>
        <dbReference type="ChEBI" id="CHEBI:456216"/>
        <dbReference type="EC" id="5.6.2.4"/>
    </reaction>
</comment>
<dbReference type="AlphaFoldDB" id="A0A2R7Y2K2"/>
<comment type="caution">
    <text evidence="6">The sequence shown here is derived from an EMBL/GenBank/DDBJ whole genome shotgun (WGS) entry which is preliminary data.</text>
</comment>
<organism evidence="6 7">
    <name type="scientific">Candidatus Terraquivivens tikiterensis</name>
    <dbReference type="NCBI Taxonomy" id="1980982"/>
    <lineage>
        <taxon>Archaea</taxon>
        <taxon>Nitrososphaerota</taxon>
        <taxon>Candidatus Wolframiiraptoraceae</taxon>
        <taxon>Candidatus Terraquivivens</taxon>
    </lineage>
</organism>
<comment type="catalytic activity">
    <reaction evidence="3">
        <text>ATP + H2O = ADP + phosphate + H(+)</text>
        <dbReference type="Rhea" id="RHEA:13065"/>
        <dbReference type="ChEBI" id="CHEBI:15377"/>
        <dbReference type="ChEBI" id="CHEBI:15378"/>
        <dbReference type="ChEBI" id="CHEBI:30616"/>
        <dbReference type="ChEBI" id="CHEBI:43474"/>
        <dbReference type="ChEBI" id="CHEBI:456216"/>
        <dbReference type="EC" id="5.6.2.3"/>
    </reaction>
</comment>
<evidence type="ECO:0000313" key="7">
    <source>
        <dbReference type="Proteomes" id="UP000244066"/>
    </source>
</evidence>
<dbReference type="Gene3D" id="3.40.50.300">
    <property type="entry name" value="P-loop containing nucleotide triphosphate hydrolases"/>
    <property type="match status" value="2"/>
</dbReference>
<dbReference type="EMBL" id="NDWU01000013">
    <property type="protein sequence ID" value="PUA31744.1"/>
    <property type="molecule type" value="Genomic_DNA"/>
</dbReference>
<evidence type="ECO:0000256" key="1">
    <source>
        <dbReference type="ARBA" id="ARBA00007816"/>
    </source>
</evidence>
<evidence type="ECO:0000256" key="2">
    <source>
        <dbReference type="ARBA" id="ARBA00034617"/>
    </source>
</evidence>
<dbReference type="InterPro" id="IPR008571">
    <property type="entry name" value="HerA-like"/>
</dbReference>
<dbReference type="GO" id="GO:0043138">
    <property type="term" value="F:3'-5' DNA helicase activity"/>
    <property type="evidence" value="ECO:0007669"/>
    <property type="project" value="UniProtKB-EC"/>
</dbReference>
<dbReference type="GO" id="GO:0043139">
    <property type="term" value="F:5'-3' DNA helicase activity"/>
    <property type="evidence" value="ECO:0007669"/>
    <property type="project" value="UniProtKB-EC"/>
</dbReference>
<evidence type="ECO:0000313" key="6">
    <source>
        <dbReference type="EMBL" id="PUA31744.1"/>
    </source>
</evidence>
<evidence type="ECO:0000256" key="4">
    <source>
        <dbReference type="ARBA" id="ARBA00048988"/>
    </source>
</evidence>
<accession>A0A2R7Y2K2</accession>
<comment type="similarity">
    <text evidence="1">Belongs to the HerA family.</text>
</comment>
<dbReference type="Pfam" id="PF01935">
    <property type="entry name" value="DUF87"/>
    <property type="match status" value="1"/>
</dbReference>
<feature type="domain" description="Helicase HerA central" evidence="5">
    <location>
        <begin position="167"/>
        <end position="346"/>
    </location>
</feature>
<gene>
    <name evidence="6" type="ORF">B9J98_05335</name>
</gene>
<evidence type="ECO:0000256" key="3">
    <source>
        <dbReference type="ARBA" id="ARBA00048954"/>
    </source>
</evidence>
<dbReference type="SUPFAM" id="SSF52540">
    <property type="entry name" value="P-loop containing nucleoside triphosphate hydrolases"/>
    <property type="match status" value="1"/>
</dbReference>
<sequence>MKVFSKQRDALDILAFPSEALVEKGQYLVVSEGEKFMLAQVIDVNYAEIPGILEDMLREVSLEAVNHESVFDPFETGSLTMMIKDARMIKCKIRCIVEGSRVVHNSSWLPSRFRSEVYAARAEQLRNMMGLMGRRRVRIGTLGGEDFWVDAESFDGRLTIITGKKETGKSHITKLITTALVEYGALVIVLDINGEYVNLKRKVDGGQSSLALRHEVLEPGRNFRVKTEDVGLRTFMDILIHVYETPSSSCREFFRIWNMVKKSKGSVTLRNLMDVIQRAQLHESVKEALITRLMAMEATGIFADEEYEVPSFEEVVKYTGGKIIVVNLRDLLPSTRRMVVEYLLSKLTELLHARRIPPIFLVAEEAHLYLRDTYWDDMITRMRHLGLSPIFVTNQPDSIPETIYRQADNIILFNFTNEADLEAIARTSRMDSESVKAIVASLPPRYCLLIGYLVRDIPVVVKVREVDVDTMGKTRLFFDVHDREHLHIARAISEREA</sequence>